<organism evidence="2 3">
    <name type="scientific">Schizophyllum amplum</name>
    <dbReference type="NCBI Taxonomy" id="97359"/>
    <lineage>
        <taxon>Eukaryota</taxon>
        <taxon>Fungi</taxon>
        <taxon>Dikarya</taxon>
        <taxon>Basidiomycota</taxon>
        <taxon>Agaricomycotina</taxon>
        <taxon>Agaricomycetes</taxon>
        <taxon>Agaricomycetidae</taxon>
        <taxon>Agaricales</taxon>
        <taxon>Schizophyllaceae</taxon>
        <taxon>Schizophyllum</taxon>
    </lineage>
</organism>
<dbReference type="Proteomes" id="UP000320762">
    <property type="component" value="Unassembled WGS sequence"/>
</dbReference>
<proteinExistence type="predicted"/>
<dbReference type="Gene3D" id="3.80.10.10">
    <property type="entry name" value="Ribonuclease Inhibitor"/>
    <property type="match status" value="1"/>
</dbReference>
<dbReference type="InterPro" id="IPR036047">
    <property type="entry name" value="F-box-like_dom_sf"/>
</dbReference>
<dbReference type="SUPFAM" id="SSF81383">
    <property type="entry name" value="F-box domain"/>
    <property type="match status" value="1"/>
</dbReference>
<dbReference type="InterPro" id="IPR032675">
    <property type="entry name" value="LRR_dom_sf"/>
</dbReference>
<dbReference type="Pfam" id="PF12937">
    <property type="entry name" value="F-box-like"/>
    <property type="match status" value="1"/>
</dbReference>
<feature type="domain" description="F-box" evidence="1">
    <location>
        <begin position="48"/>
        <end position="102"/>
    </location>
</feature>
<dbReference type="SUPFAM" id="SSF52047">
    <property type="entry name" value="RNI-like"/>
    <property type="match status" value="1"/>
</dbReference>
<sequence>MVRLWEPAHQVALVAFTAPLAIATRLGATKLVSQTNTTHPQQPAAVPIHHLPPEILSLIFRYYLADVWLSLTYRAPIWTLMRVCTLWRNVALSNHLLWTKIDGSPRGKPSESPKQSRSVLETYLTRSNPALLDIRLNLSYHDAFRIALEIFWQNRHRWRSLSIAANADVNIHNVLKSLGSDFGYGLPNLEEINLLYDGKCGTMAALSPIPALRTLVASSTFLVKPAKDHVRSAWKLITRYHGPAFSHIGTHPFILHLMPNLEICAIRDHGVNIKMGIASARYAGVQHDLPNLRVLHLSGNKNDTCLGMMRAPQLRKYEHRGVRGECALSNFIDRSKCALTTLSVRYGPHGKCLYELIQLLPALHTLILRDNRDAPNDFEGGADSTDVPSLLSGKPAALSQLSVLKVERYRQCSYKGTHDSDSFVILVKNLIALRPLRLQRARLYVPSVDVGAAWRFIREACSSVPACVDVAAGDISSYDTDEVDIKEIAEFVN</sequence>
<name>A0A550CJG7_9AGAR</name>
<evidence type="ECO:0000313" key="2">
    <source>
        <dbReference type="EMBL" id="TRM64904.1"/>
    </source>
</evidence>
<gene>
    <name evidence="2" type="ORF">BD626DRAFT_628991</name>
</gene>
<evidence type="ECO:0000259" key="1">
    <source>
        <dbReference type="Pfam" id="PF12937"/>
    </source>
</evidence>
<keyword evidence="3" id="KW-1185">Reference proteome</keyword>
<reference evidence="2 3" key="1">
    <citation type="journal article" date="2019" name="New Phytol.">
        <title>Comparative genomics reveals unique wood-decay strategies and fruiting body development in the Schizophyllaceae.</title>
        <authorList>
            <person name="Almasi E."/>
            <person name="Sahu N."/>
            <person name="Krizsan K."/>
            <person name="Balint B."/>
            <person name="Kovacs G.M."/>
            <person name="Kiss B."/>
            <person name="Cseklye J."/>
            <person name="Drula E."/>
            <person name="Henrissat B."/>
            <person name="Nagy I."/>
            <person name="Chovatia M."/>
            <person name="Adam C."/>
            <person name="LaButti K."/>
            <person name="Lipzen A."/>
            <person name="Riley R."/>
            <person name="Grigoriev I.V."/>
            <person name="Nagy L.G."/>
        </authorList>
    </citation>
    <scope>NUCLEOTIDE SEQUENCE [LARGE SCALE GENOMIC DNA]</scope>
    <source>
        <strain evidence="2 3">NL-1724</strain>
    </source>
</reference>
<evidence type="ECO:0000313" key="3">
    <source>
        <dbReference type="Proteomes" id="UP000320762"/>
    </source>
</evidence>
<comment type="caution">
    <text evidence="2">The sequence shown here is derived from an EMBL/GenBank/DDBJ whole genome shotgun (WGS) entry which is preliminary data.</text>
</comment>
<dbReference type="AlphaFoldDB" id="A0A550CJG7"/>
<dbReference type="OrthoDB" id="3023006at2759"/>
<dbReference type="EMBL" id="VDMD01000006">
    <property type="protein sequence ID" value="TRM64904.1"/>
    <property type="molecule type" value="Genomic_DNA"/>
</dbReference>
<protein>
    <recommendedName>
        <fullName evidence="1">F-box domain-containing protein</fullName>
    </recommendedName>
</protein>
<accession>A0A550CJG7</accession>
<dbReference type="STRING" id="97359.A0A550CJG7"/>
<dbReference type="Gene3D" id="1.20.1280.50">
    <property type="match status" value="1"/>
</dbReference>
<dbReference type="InterPro" id="IPR001810">
    <property type="entry name" value="F-box_dom"/>
</dbReference>